<accession>A0A9D4CT76</accession>
<protein>
    <submittedName>
        <fullName evidence="2">Uncharacterized protein</fullName>
    </submittedName>
</protein>
<dbReference type="AlphaFoldDB" id="A0A9D4CT76"/>
<sequence length="72" mass="8123">MGRTNQEPGQEFQRSSADVFLVKTESESTHRSIVSVPSPNKQDNWSPRAGQLQQPHKHHYLLAPLSLMSLLV</sequence>
<organism evidence="2 3">
    <name type="scientific">Dreissena polymorpha</name>
    <name type="common">Zebra mussel</name>
    <name type="synonym">Mytilus polymorpha</name>
    <dbReference type="NCBI Taxonomy" id="45954"/>
    <lineage>
        <taxon>Eukaryota</taxon>
        <taxon>Metazoa</taxon>
        <taxon>Spiralia</taxon>
        <taxon>Lophotrochozoa</taxon>
        <taxon>Mollusca</taxon>
        <taxon>Bivalvia</taxon>
        <taxon>Autobranchia</taxon>
        <taxon>Heteroconchia</taxon>
        <taxon>Euheterodonta</taxon>
        <taxon>Imparidentia</taxon>
        <taxon>Neoheterodontei</taxon>
        <taxon>Myida</taxon>
        <taxon>Dreissenoidea</taxon>
        <taxon>Dreissenidae</taxon>
        <taxon>Dreissena</taxon>
    </lineage>
</organism>
<reference evidence="2" key="1">
    <citation type="journal article" date="2019" name="bioRxiv">
        <title>The Genome of the Zebra Mussel, Dreissena polymorpha: A Resource for Invasive Species Research.</title>
        <authorList>
            <person name="McCartney M.A."/>
            <person name="Auch B."/>
            <person name="Kono T."/>
            <person name="Mallez S."/>
            <person name="Zhang Y."/>
            <person name="Obille A."/>
            <person name="Becker A."/>
            <person name="Abrahante J.E."/>
            <person name="Garbe J."/>
            <person name="Badalamenti J.P."/>
            <person name="Herman A."/>
            <person name="Mangelson H."/>
            <person name="Liachko I."/>
            <person name="Sullivan S."/>
            <person name="Sone E.D."/>
            <person name="Koren S."/>
            <person name="Silverstein K.A.T."/>
            <person name="Beckman K.B."/>
            <person name="Gohl D.M."/>
        </authorList>
    </citation>
    <scope>NUCLEOTIDE SEQUENCE</scope>
    <source>
        <strain evidence="2">Duluth1</strain>
        <tissue evidence="2">Whole animal</tissue>
    </source>
</reference>
<comment type="caution">
    <text evidence="2">The sequence shown here is derived from an EMBL/GenBank/DDBJ whole genome shotgun (WGS) entry which is preliminary data.</text>
</comment>
<name>A0A9D4CT76_DREPO</name>
<evidence type="ECO:0000256" key="1">
    <source>
        <dbReference type="SAM" id="MobiDB-lite"/>
    </source>
</evidence>
<dbReference type="Proteomes" id="UP000828390">
    <property type="component" value="Unassembled WGS sequence"/>
</dbReference>
<gene>
    <name evidence="2" type="ORF">DPMN_055856</name>
</gene>
<proteinExistence type="predicted"/>
<evidence type="ECO:0000313" key="3">
    <source>
        <dbReference type="Proteomes" id="UP000828390"/>
    </source>
</evidence>
<reference evidence="2" key="2">
    <citation type="submission" date="2020-11" db="EMBL/GenBank/DDBJ databases">
        <authorList>
            <person name="McCartney M.A."/>
            <person name="Auch B."/>
            <person name="Kono T."/>
            <person name="Mallez S."/>
            <person name="Becker A."/>
            <person name="Gohl D.M."/>
            <person name="Silverstein K.A.T."/>
            <person name="Koren S."/>
            <person name="Bechman K.B."/>
            <person name="Herman A."/>
            <person name="Abrahante J.E."/>
            <person name="Garbe J."/>
        </authorList>
    </citation>
    <scope>NUCLEOTIDE SEQUENCE</scope>
    <source>
        <strain evidence="2">Duluth1</strain>
        <tissue evidence="2">Whole animal</tissue>
    </source>
</reference>
<feature type="compositionally biased region" description="Polar residues" evidence="1">
    <location>
        <begin position="31"/>
        <end position="45"/>
    </location>
</feature>
<keyword evidence="3" id="KW-1185">Reference proteome</keyword>
<feature type="region of interest" description="Disordered" evidence="1">
    <location>
        <begin position="27"/>
        <end position="52"/>
    </location>
</feature>
<dbReference type="EMBL" id="JAIWYP010000012">
    <property type="protein sequence ID" value="KAH3729878.1"/>
    <property type="molecule type" value="Genomic_DNA"/>
</dbReference>
<evidence type="ECO:0000313" key="2">
    <source>
        <dbReference type="EMBL" id="KAH3729878.1"/>
    </source>
</evidence>